<evidence type="ECO:0000313" key="2">
    <source>
        <dbReference type="Proteomes" id="UP000198778"/>
    </source>
</evidence>
<dbReference type="AlphaFoldDB" id="A0A1H0J5H7"/>
<organism evidence="1 2">
    <name type="scientific">Alkalicoccus daliensis</name>
    <dbReference type="NCBI Taxonomy" id="745820"/>
    <lineage>
        <taxon>Bacteria</taxon>
        <taxon>Bacillati</taxon>
        <taxon>Bacillota</taxon>
        <taxon>Bacilli</taxon>
        <taxon>Bacillales</taxon>
        <taxon>Bacillaceae</taxon>
        <taxon>Alkalicoccus</taxon>
    </lineage>
</organism>
<proteinExistence type="predicted"/>
<evidence type="ECO:0000313" key="1">
    <source>
        <dbReference type="EMBL" id="SDO38729.1"/>
    </source>
</evidence>
<name>A0A1H0J5H7_9BACI</name>
<keyword evidence="2" id="KW-1185">Reference proteome</keyword>
<protein>
    <submittedName>
        <fullName evidence="1">Uncharacterized protein</fullName>
    </submittedName>
</protein>
<reference evidence="2" key="1">
    <citation type="submission" date="2016-10" db="EMBL/GenBank/DDBJ databases">
        <authorList>
            <person name="Varghese N."/>
            <person name="Submissions S."/>
        </authorList>
    </citation>
    <scope>NUCLEOTIDE SEQUENCE [LARGE SCALE GENOMIC DNA]</scope>
    <source>
        <strain evidence="2">CGMCC 1.10369</strain>
    </source>
</reference>
<dbReference type="EMBL" id="FNIL01000012">
    <property type="protein sequence ID" value="SDO38729.1"/>
    <property type="molecule type" value="Genomic_DNA"/>
</dbReference>
<dbReference type="STRING" id="745820.SAMN04488053_11272"/>
<sequence length="66" mass="7539">MPLHSGSYHQLKEAAVTVLHRLSDLIDVNTIYIARTTEEETCIQHVYNSDKVLMQEGLAKDYTNSF</sequence>
<dbReference type="RefSeq" id="WP_090843797.1">
    <property type="nucleotide sequence ID" value="NZ_FNIL01000012.1"/>
</dbReference>
<gene>
    <name evidence="1" type="ORF">SAMN04488053_11272</name>
</gene>
<accession>A0A1H0J5H7</accession>
<dbReference type="Proteomes" id="UP000198778">
    <property type="component" value="Unassembled WGS sequence"/>
</dbReference>
<dbReference type="OrthoDB" id="2972134at2"/>